<dbReference type="Gene3D" id="2.10.10.20">
    <property type="entry name" value="Carbohydrate-binding module superfamily 5/12"/>
    <property type="match status" value="1"/>
</dbReference>
<sequence>MHQPDILTQQQQTGPPPWTPYVNYPPGAVVWYAGSFWRCESGHTSGYEPAGAPTNNLHLWTPVGSSGQYPSYPKQFQQQYYQQQQQQQPYYPQQQQPQQGYYAQLQPQPPTYTAQPPSPGYFLTQQQQQQGYYNPNPSSSGSSSHIHIPSGGFSPHEKEDTPSSTETITDKNDKDRGNSSGRSSATEFFSEKANESLRYLTIKKEAGDSKEKDELKDELKAKRVWRTGGIGVWAYSEDQKEEELKKKLWKEWSEKHDSSDWLKVARERKEFYEKESKGVKPLFMWKLVEKGQRLPSDALPIGHEQDGAALYSARAWWEGGVHLGKAGHHLVSGASISYGGAEITLDTYEVLCGPINEPYLVKWMTYRHGEVASVQGWQPVEGGREKDGTALLLAKGDYESGEHPGKCLINDDHACVGYGGGELWVRPFSILAYANPDRR</sequence>
<dbReference type="Pfam" id="PF11901">
    <property type="entry name" value="DM9"/>
    <property type="match status" value="1"/>
</dbReference>
<dbReference type="RefSeq" id="XP_066086312.1">
    <property type="nucleotide sequence ID" value="XM_066230215.1"/>
</dbReference>
<feature type="compositionally biased region" description="Basic and acidic residues" evidence="1">
    <location>
        <begin position="168"/>
        <end position="177"/>
    </location>
</feature>
<dbReference type="PANTHER" id="PTHR31649">
    <property type="entry name" value="AGAP009604-PA"/>
    <property type="match status" value="1"/>
</dbReference>
<dbReference type="SMART" id="SM00696">
    <property type="entry name" value="DM9"/>
    <property type="match status" value="1"/>
</dbReference>
<protein>
    <submittedName>
        <fullName evidence="2">Uncharacterized protein</fullName>
    </submittedName>
</protein>
<evidence type="ECO:0000256" key="1">
    <source>
        <dbReference type="SAM" id="MobiDB-lite"/>
    </source>
</evidence>
<dbReference type="InterPro" id="IPR006616">
    <property type="entry name" value="DM9_repeat"/>
</dbReference>
<organism evidence="2 3">
    <name type="scientific">Kwoniella europaea PYCC6329</name>
    <dbReference type="NCBI Taxonomy" id="1423913"/>
    <lineage>
        <taxon>Eukaryota</taxon>
        <taxon>Fungi</taxon>
        <taxon>Dikarya</taxon>
        <taxon>Basidiomycota</taxon>
        <taxon>Agaricomycotina</taxon>
        <taxon>Tremellomycetes</taxon>
        <taxon>Tremellales</taxon>
        <taxon>Cryptococcaceae</taxon>
        <taxon>Kwoniella</taxon>
    </lineage>
</organism>
<evidence type="ECO:0000313" key="2">
    <source>
        <dbReference type="EMBL" id="WWD08345.1"/>
    </source>
</evidence>
<name>A0AAX4KPD9_9TREE</name>
<feature type="region of interest" description="Disordered" evidence="1">
    <location>
        <begin position="71"/>
        <end position="189"/>
    </location>
</feature>
<dbReference type="AlphaFoldDB" id="A0AAX4KPD9"/>
<dbReference type="PANTHER" id="PTHR31649:SF1">
    <property type="entry name" value="FARNESOIC ACID O-METHYL TRANSFERASE DOMAIN-CONTAINING PROTEIN"/>
    <property type="match status" value="1"/>
</dbReference>
<dbReference type="EMBL" id="CP144090">
    <property type="protein sequence ID" value="WWD08345.1"/>
    <property type="molecule type" value="Genomic_DNA"/>
</dbReference>
<feature type="compositionally biased region" description="Low complexity" evidence="1">
    <location>
        <begin position="71"/>
        <end position="115"/>
    </location>
</feature>
<dbReference type="GeneID" id="91105258"/>
<gene>
    <name evidence="2" type="ORF">V865_006457</name>
</gene>
<reference evidence="2 3" key="1">
    <citation type="submission" date="2024-01" db="EMBL/GenBank/DDBJ databases">
        <title>Comparative genomics of Cryptococcus and Kwoniella reveals pathogenesis evolution and contrasting modes of karyotype evolution via chromosome fusion or intercentromeric recombination.</title>
        <authorList>
            <person name="Coelho M.A."/>
            <person name="David-Palma M."/>
            <person name="Shea T."/>
            <person name="Bowers K."/>
            <person name="McGinley-Smith S."/>
            <person name="Mohammad A.W."/>
            <person name="Gnirke A."/>
            <person name="Yurkov A.M."/>
            <person name="Nowrousian M."/>
            <person name="Sun S."/>
            <person name="Cuomo C.A."/>
            <person name="Heitman J."/>
        </authorList>
    </citation>
    <scope>NUCLEOTIDE SEQUENCE [LARGE SCALE GENOMIC DNA]</scope>
    <source>
        <strain evidence="2 3">PYCC6329</strain>
    </source>
</reference>
<keyword evidence="3" id="KW-1185">Reference proteome</keyword>
<feature type="compositionally biased region" description="Low complexity" evidence="1">
    <location>
        <begin position="125"/>
        <end position="152"/>
    </location>
</feature>
<accession>A0AAX4KPD9</accession>
<dbReference type="KEGG" id="ker:91105258"/>
<feature type="compositionally biased region" description="Polar residues" evidence="1">
    <location>
        <begin position="178"/>
        <end position="187"/>
    </location>
</feature>
<dbReference type="Proteomes" id="UP001358614">
    <property type="component" value="Chromosome 2"/>
</dbReference>
<evidence type="ECO:0000313" key="3">
    <source>
        <dbReference type="Proteomes" id="UP001358614"/>
    </source>
</evidence>
<proteinExistence type="predicted"/>